<keyword evidence="2" id="KW-0238">DNA-binding</keyword>
<gene>
    <name evidence="2" type="ORF">JOC94_000780</name>
</gene>
<dbReference type="InterPro" id="IPR006120">
    <property type="entry name" value="Resolvase_HTH_dom"/>
</dbReference>
<evidence type="ECO:0000259" key="1">
    <source>
        <dbReference type="Pfam" id="PF02796"/>
    </source>
</evidence>
<keyword evidence="3" id="KW-1185">Reference proteome</keyword>
<accession>A0ABS2R2D9</accession>
<evidence type="ECO:0000313" key="3">
    <source>
        <dbReference type="Proteomes" id="UP000823485"/>
    </source>
</evidence>
<name>A0ABS2R2D9_9BACI</name>
<dbReference type="EMBL" id="JAFBFH010000003">
    <property type="protein sequence ID" value="MBM7713811.1"/>
    <property type="molecule type" value="Genomic_DNA"/>
</dbReference>
<organism evidence="2 3">
    <name type="scientific">Siminovitchia thermophila</name>
    <dbReference type="NCBI Taxonomy" id="1245522"/>
    <lineage>
        <taxon>Bacteria</taxon>
        <taxon>Bacillati</taxon>
        <taxon>Bacillota</taxon>
        <taxon>Bacilli</taxon>
        <taxon>Bacillales</taxon>
        <taxon>Bacillaceae</taxon>
        <taxon>Siminovitchia</taxon>
    </lineage>
</organism>
<dbReference type="Pfam" id="PF02796">
    <property type="entry name" value="HTH_7"/>
    <property type="match status" value="1"/>
</dbReference>
<protein>
    <submittedName>
        <fullName evidence="2">DNA-binding NarL/FixJ family response regulator</fullName>
    </submittedName>
</protein>
<feature type="domain" description="Resolvase HTH" evidence="1">
    <location>
        <begin position="87"/>
        <end position="119"/>
    </location>
</feature>
<sequence length="129" mass="14569">MDIAILILLCASTLFFILSFFQKNHTKELEKEVEELTMTLFKENQNMKKRISILEEELLMEKGFTDMSASQTPSTTTLPNVNEILKNQVLALHDRGFTLEQIARQSSLSVQTVKQIVEAGKVSGGFHHG</sequence>
<dbReference type="GO" id="GO:0003677">
    <property type="term" value="F:DNA binding"/>
    <property type="evidence" value="ECO:0007669"/>
    <property type="project" value="UniProtKB-KW"/>
</dbReference>
<reference evidence="2 3" key="1">
    <citation type="submission" date="2021-01" db="EMBL/GenBank/DDBJ databases">
        <title>Genomic Encyclopedia of Type Strains, Phase IV (KMG-IV): sequencing the most valuable type-strain genomes for metagenomic binning, comparative biology and taxonomic classification.</title>
        <authorList>
            <person name="Goeker M."/>
        </authorList>
    </citation>
    <scope>NUCLEOTIDE SEQUENCE [LARGE SCALE GENOMIC DNA]</scope>
    <source>
        <strain evidence="2 3">DSM 105453</strain>
    </source>
</reference>
<dbReference type="RefSeq" id="WP_077109970.1">
    <property type="nucleotide sequence ID" value="NZ_JAFBFH010000003.1"/>
</dbReference>
<proteinExistence type="predicted"/>
<evidence type="ECO:0000313" key="2">
    <source>
        <dbReference type="EMBL" id="MBM7713811.1"/>
    </source>
</evidence>
<dbReference type="Proteomes" id="UP000823485">
    <property type="component" value="Unassembled WGS sequence"/>
</dbReference>
<comment type="caution">
    <text evidence="2">The sequence shown here is derived from an EMBL/GenBank/DDBJ whole genome shotgun (WGS) entry which is preliminary data.</text>
</comment>